<protein>
    <submittedName>
        <fullName evidence="3">Phage tail protein</fullName>
    </submittedName>
</protein>
<feature type="domain" description="Phage tail collar" evidence="2">
    <location>
        <begin position="6"/>
        <end position="62"/>
    </location>
</feature>
<organism evidence="3 4">
    <name type="scientific">Pseudofulvibacter geojedonensis</name>
    <dbReference type="NCBI Taxonomy" id="1123758"/>
    <lineage>
        <taxon>Bacteria</taxon>
        <taxon>Pseudomonadati</taxon>
        <taxon>Bacteroidota</taxon>
        <taxon>Flavobacteriia</taxon>
        <taxon>Flavobacteriales</taxon>
        <taxon>Flavobacteriaceae</taxon>
        <taxon>Pseudofulvibacter</taxon>
    </lineage>
</organism>
<proteinExistence type="predicted"/>
<gene>
    <name evidence="3" type="ORF">ACFQ1O_10815</name>
</gene>
<evidence type="ECO:0000256" key="1">
    <source>
        <dbReference type="SAM" id="MobiDB-lite"/>
    </source>
</evidence>
<dbReference type="Gene3D" id="3.90.1340.10">
    <property type="entry name" value="Phage tail collar domain"/>
    <property type="match status" value="1"/>
</dbReference>
<dbReference type="InterPro" id="IPR037053">
    <property type="entry name" value="Phage_tail_collar_dom_sf"/>
</dbReference>
<reference evidence="4" key="1">
    <citation type="journal article" date="2019" name="Int. J. Syst. Evol. Microbiol.">
        <title>The Global Catalogue of Microorganisms (GCM) 10K type strain sequencing project: providing services to taxonomists for standard genome sequencing and annotation.</title>
        <authorList>
            <consortium name="The Broad Institute Genomics Platform"/>
            <consortium name="The Broad Institute Genome Sequencing Center for Infectious Disease"/>
            <person name="Wu L."/>
            <person name="Ma J."/>
        </authorList>
    </citation>
    <scope>NUCLEOTIDE SEQUENCE [LARGE SCALE GENOMIC DNA]</scope>
    <source>
        <strain evidence="4">CCUG 62114</strain>
    </source>
</reference>
<feature type="compositionally biased region" description="Basic and acidic residues" evidence="1">
    <location>
        <begin position="135"/>
        <end position="147"/>
    </location>
</feature>
<dbReference type="Proteomes" id="UP001596997">
    <property type="component" value="Unassembled WGS sequence"/>
</dbReference>
<feature type="compositionally biased region" description="Polar residues" evidence="1">
    <location>
        <begin position="113"/>
        <end position="123"/>
    </location>
</feature>
<comment type="caution">
    <text evidence="3">The sequence shown here is derived from an EMBL/GenBank/DDBJ whole genome shotgun (WGS) entry which is preliminary data.</text>
</comment>
<evidence type="ECO:0000313" key="4">
    <source>
        <dbReference type="Proteomes" id="UP001596997"/>
    </source>
</evidence>
<keyword evidence="4" id="KW-1185">Reference proteome</keyword>
<dbReference type="RefSeq" id="WP_377716040.1">
    <property type="nucleotide sequence ID" value="NZ_JBHTJM010000009.1"/>
</dbReference>
<evidence type="ECO:0000259" key="2">
    <source>
        <dbReference type="Pfam" id="PF07484"/>
    </source>
</evidence>
<sequence>MEPFLGQIQPFGFNFAPRGWAKCDGQLLPISANSALFSLLGTTFGGDGRTTFGLPDLRGRSIVHIGHGPGLSTVTWGERGGRENVTLSQLNMPSHSHALINGTASVDLFTTDNSNATPDSDSGANGLGTGTDMPDIFRESPTKGDKVGGLEISGTTALSGGNQAFNIQNPFLGINVCIALQGIFPSRS</sequence>
<dbReference type="Pfam" id="PF07484">
    <property type="entry name" value="Collar"/>
    <property type="match status" value="1"/>
</dbReference>
<name>A0ABW3I3Q1_9FLAO</name>
<dbReference type="InterPro" id="IPR011083">
    <property type="entry name" value="Phage_tail_collar_dom"/>
</dbReference>
<evidence type="ECO:0000313" key="3">
    <source>
        <dbReference type="EMBL" id="MFD0964495.1"/>
    </source>
</evidence>
<dbReference type="SUPFAM" id="SSF88874">
    <property type="entry name" value="Receptor-binding domain of short tail fibre protein gp12"/>
    <property type="match status" value="1"/>
</dbReference>
<feature type="region of interest" description="Disordered" evidence="1">
    <location>
        <begin position="113"/>
        <end position="147"/>
    </location>
</feature>
<dbReference type="EMBL" id="JBHTJM010000009">
    <property type="protein sequence ID" value="MFD0964495.1"/>
    <property type="molecule type" value="Genomic_DNA"/>
</dbReference>
<accession>A0ABW3I3Q1</accession>